<dbReference type="GO" id="GO:0004675">
    <property type="term" value="F:transmembrane receptor protein serine/threonine kinase activity"/>
    <property type="evidence" value="ECO:0007669"/>
    <property type="project" value="UniProtKB-EC"/>
</dbReference>
<reference evidence="2" key="1">
    <citation type="submission" date="2021-03" db="EMBL/GenBank/DDBJ databases">
        <authorList>
            <person name="Bekaert M."/>
        </authorList>
    </citation>
    <scope>NUCLEOTIDE SEQUENCE</scope>
</reference>
<evidence type="ECO:0000313" key="2">
    <source>
        <dbReference type="EMBL" id="CAG2226164.1"/>
    </source>
</evidence>
<sequence length="215" mass="24323">MYHKSCKPRVTTDYIVKTLIEHKHVADVRKTEVKELRVCSIKKTTVSGGHIFWTLFEMGCMLEQSCSKIGSGFGRRSAFTPYCCKTNLCNDHQPLPPTTLMPTIPPNPYPHCWIDAVYSDSQHHWIWSHSSALIDYRSFTQLAHSDGKTSKCAFATYAAADKGREPRGIEPRPSVSDFKVKTQHHPNPDSVNTRALVVWESSIPFIPLLRKTHAA</sequence>
<proteinExistence type="predicted"/>
<name>A0A8S3T3W9_MYTED</name>
<feature type="region of interest" description="Disordered" evidence="1">
    <location>
        <begin position="163"/>
        <end position="187"/>
    </location>
</feature>
<protein>
    <submittedName>
        <fullName evidence="2">BMPR1A</fullName>
        <ecNumber evidence="2">2.7.11.30</ecNumber>
    </submittedName>
</protein>
<organism evidence="2 3">
    <name type="scientific">Mytilus edulis</name>
    <name type="common">Blue mussel</name>
    <dbReference type="NCBI Taxonomy" id="6550"/>
    <lineage>
        <taxon>Eukaryota</taxon>
        <taxon>Metazoa</taxon>
        <taxon>Spiralia</taxon>
        <taxon>Lophotrochozoa</taxon>
        <taxon>Mollusca</taxon>
        <taxon>Bivalvia</taxon>
        <taxon>Autobranchia</taxon>
        <taxon>Pteriomorphia</taxon>
        <taxon>Mytilida</taxon>
        <taxon>Mytiloidea</taxon>
        <taxon>Mytilidae</taxon>
        <taxon>Mytilinae</taxon>
        <taxon>Mytilus</taxon>
    </lineage>
</organism>
<dbReference type="Proteomes" id="UP000683360">
    <property type="component" value="Unassembled WGS sequence"/>
</dbReference>
<accession>A0A8S3T3W9</accession>
<dbReference type="SUPFAM" id="SSF57302">
    <property type="entry name" value="Snake toxin-like"/>
    <property type="match status" value="1"/>
</dbReference>
<keyword evidence="3" id="KW-1185">Reference proteome</keyword>
<evidence type="ECO:0000256" key="1">
    <source>
        <dbReference type="SAM" id="MobiDB-lite"/>
    </source>
</evidence>
<dbReference type="OrthoDB" id="2142683at2759"/>
<dbReference type="AlphaFoldDB" id="A0A8S3T3W9"/>
<evidence type="ECO:0000313" key="3">
    <source>
        <dbReference type="Proteomes" id="UP000683360"/>
    </source>
</evidence>
<keyword evidence="2" id="KW-0808">Transferase</keyword>
<dbReference type="EMBL" id="CAJPWZ010001876">
    <property type="protein sequence ID" value="CAG2226164.1"/>
    <property type="molecule type" value="Genomic_DNA"/>
</dbReference>
<dbReference type="EC" id="2.7.11.30" evidence="2"/>
<gene>
    <name evidence="2" type="ORF">MEDL_39271</name>
</gene>
<comment type="caution">
    <text evidence="2">The sequence shown here is derived from an EMBL/GenBank/DDBJ whole genome shotgun (WGS) entry which is preliminary data.</text>
</comment>
<dbReference type="InterPro" id="IPR045860">
    <property type="entry name" value="Snake_toxin-like_sf"/>
</dbReference>